<feature type="domain" description="RHS protein conserved region" evidence="2">
    <location>
        <begin position="38"/>
        <end position="71"/>
    </location>
</feature>
<name>A0A3S4XK46_SERRU</name>
<dbReference type="EMBL" id="LR134493">
    <property type="protein sequence ID" value="VEI68648.1"/>
    <property type="molecule type" value="Genomic_DNA"/>
</dbReference>
<reference evidence="3 4" key="1">
    <citation type="submission" date="2018-12" db="EMBL/GenBank/DDBJ databases">
        <authorList>
            <consortium name="Pathogen Informatics"/>
        </authorList>
    </citation>
    <scope>NUCLEOTIDE SEQUENCE [LARGE SCALE GENOMIC DNA]</scope>
    <source>
        <strain evidence="3 4">NCTC10036</strain>
    </source>
</reference>
<proteinExistence type="inferred from homology"/>
<evidence type="ECO:0000259" key="2">
    <source>
        <dbReference type="Pfam" id="PF03527"/>
    </source>
</evidence>
<dbReference type="AlphaFoldDB" id="A0A3S4XK46"/>
<evidence type="ECO:0000313" key="4">
    <source>
        <dbReference type="Proteomes" id="UP000281904"/>
    </source>
</evidence>
<dbReference type="PANTHER" id="PTHR32305:SF15">
    <property type="entry name" value="PROTEIN RHSA-RELATED"/>
    <property type="match status" value="1"/>
</dbReference>
<dbReference type="Gene3D" id="2.180.10.10">
    <property type="entry name" value="RHS repeat-associated core"/>
    <property type="match status" value="1"/>
</dbReference>
<organism evidence="3 4">
    <name type="scientific">Serratia rubidaea</name>
    <name type="common">Serratia marinorubra</name>
    <dbReference type="NCBI Taxonomy" id="61652"/>
    <lineage>
        <taxon>Bacteria</taxon>
        <taxon>Pseudomonadati</taxon>
        <taxon>Pseudomonadota</taxon>
        <taxon>Gammaproteobacteria</taxon>
        <taxon>Enterobacterales</taxon>
        <taxon>Yersiniaceae</taxon>
        <taxon>Serratia</taxon>
    </lineage>
</organism>
<dbReference type="PANTHER" id="PTHR32305">
    <property type="match status" value="1"/>
</dbReference>
<sequence length="283" mass="30650">MVGEHNPDQPLRSTQYLYREDSYEPLARVDRHGNSSEVYWYHSELNGLPERMTDVQGKVVWHGRFSAWGATDAESGTLATQQNLRYQGQYLDRETGLHYNLFRYYDPNCGRFTQSDPIGLAGGVNTYAYTPDPISWVDPLGLAGCPHAKLAKKIQERASNGKIPKIASGKISPKGYHGRLSDERMQDILKNPDGVYVSTGGNNNIIFAKDGDIVILAGNKSGAYKGQAITSYGPSGPRGDSGAAIHGGLPSDPGLPITDSMILNGKIPKPGGGFLPPATAVIF</sequence>
<accession>A0A3S4XK46</accession>
<dbReference type="NCBIfam" id="TIGR03696">
    <property type="entry name" value="Rhs_assc_core"/>
    <property type="match status" value="1"/>
</dbReference>
<dbReference type="InterPro" id="IPR022385">
    <property type="entry name" value="Rhs_assc_core"/>
</dbReference>
<dbReference type="Pfam" id="PF03527">
    <property type="entry name" value="RHS"/>
    <property type="match status" value="1"/>
</dbReference>
<gene>
    <name evidence="3" type="primary">wapA_6</name>
    <name evidence="3" type="ORF">NCTC10036_03383</name>
</gene>
<dbReference type="RefSeq" id="WP_415186347.1">
    <property type="nucleotide sequence ID" value="NZ_LR134493.1"/>
</dbReference>
<dbReference type="InterPro" id="IPR001826">
    <property type="entry name" value="RHS"/>
</dbReference>
<dbReference type="Proteomes" id="UP000281904">
    <property type="component" value="Chromosome"/>
</dbReference>
<dbReference type="InterPro" id="IPR050708">
    <property type="entry name" value="T6SS_VgrG/RHS"/>
</dbReference>
<dbReference type="PRINTS" id="PR00394">
    <property type="entry name" value="RHSPROTEIN"/>
</dbReference>
<evidence type="ECO:0000313" key="3">
    <source>
        <dbReference type="EMBL" id="VEI68648.1"/>
    </source>
</evidence>
<protein>
    <submittedName>
        <fullName evidence="3">Cell wall-associated polypeptide CWBP200</fullName>
    </submittedName>
</protein>
<evidence type="ECO:0000256" key="1">
    <source>
        <dbReference type="ARBA" id="ARBA00009455"/>
    </source>
</evidence>
<comment type="similarity">
    <text evidence="1">Belongs to the RHS family.</text>
</comment>